<feature type="domain" description="HTH tetR-type" evidence="3">
    <location>
        <begin position="7"/>
        <end position="67"/>
    </location>
</feature>
<keyword evidence="1 2" id="KW-0238">DNA-binding</keyword>
<reference evidence="4 5" key="1">
    <citation type="submission" date="2022-06" db="EMBL/GenBank/DDBJ databases">
        <title>Isolation of gut microbiota from human fecal samples.</title>
        <authorList>
            <person name="Pamer E.G."/>
            <person name="Barat B."/>
            <person name="Waligurski E."/>
            <person name="Medina S."/>
            <person name="Paddock L."/>
            <person name="Mostad J."/>
        </authorList>
    </citation>
    <scope>NUCLEOTIDE SEQUENCE [LARGE SCALE GENOMIC DNA]</scope>
    <source>
        <strain evidence="4 5">SL.3.17</strain>
    </source>
</reference>
<gene>
    <name evidence="4" type="ORF">NE619_13470</name>
</gene>
<evidence type="ECO:0000259" key="3">
    <source>
        <dbReference type="PROSITE" id="PS50977"/>
    </source>
</evidence>
<dbReference type="Gene3D" id="1.10.357.10">
    <property type="entry name" value="Tetracycline Repressor, domain 2"/>
    <property type="match status" value="1"/>
</dbReference>
<evidence type="ECO:0000313" key="4">
    <source>
        <dbReference type="EMBL" id="MCQ4637738.1"/>
    </source>
</evidence>
<name>A0ABT1RRB4_9FIRM</name>
<dbReference type="SUPFAM" id="SSF46689">
    <property type="entry name" value="Homeodomain-like"/>
    <property type="match status" value="1"/>
</dbReference>
<evidence type="ECO:0000256" key="2">
    <source>
        <dbReference type="PROSITE-ProRule" id="PRU00335"/>
    </source>
</evidence>
<evidence type="ECO:0000313" key="5">
    <source>
        <dbReference type="Proteomes" id="UP001524502"/>
    </source>
</evidence>
<evidence type="ECO:0000256" key="1">
    <source>
        <dbReference type="ARBA" id="ARBA00023125"/>
    </source>
</evidence>
<dbReference type="EMBL" id="JANFXK010000016">
    <property type="protein sequence ID" value="MCQ4637738.1"/>
    <property type="molecule type" value="Genomic_DNA"/>
</dbReference>
<accession>A0ABT1RRB4</accession>
<feature type="DNA-binding region" description="H-T-H motif" evidence="2">
    <location>
        <begin position="30"/>
        <end position="49"/>
    </location>
</feature>
<dbReference type="PANTHER" id="PTHR43479">
    <property type="entry name" value="ACREF/ENVCD OPERON REPRESSOR-RELATED"/>
    <property type="match status" value="1"/>
</dbReference>
<organism evidence="4 5">
    <name type="scientific">Anaerovorax odorimutans</name>
    <dbReference type="NCBI Taxonomy" id="109327"/>
    <lineage>
        <taxon>Bacteria</taxon>
        <taxon>Bacillati</taxon>
        <taxon>Bacillota</taxon>
        <taxon>Clostridia</taxon>
        <taxon>Peptostreptococcales</taxon>
        <taxon>Anaerovoracaceae</taxon>
        <taxon>Anaerovorax</taxon>
    </lineage>
</organism>
<dbReference type="InterPro" id="IPR039532">
    <property type="entry name" value="TetR_C_Firmicutes"/>
</dbReference>
<comment type="caution">
    <text evidence="4">The sequence shown here is derived from an EMBL/GenBank/DDBJ whole genome shotgun (WGS) entry which is preliminary data.</text>
</comment>
<dbReference type="Pfam" id="PF14278">
    <property type="entry name" value="TetR_C_8"/>
    <property type="match status" value="1"/>
</dbReference>
<proteinExistence type="predicted"/>
<dbReference type="PANTHER" id="PTHR43479:SF11">
    <property type="entry name" value="ACREF_ENVCD OPERON REPRESSOR-RELATED"/>
    <property type="match status" value="1"/>
</dbReference>
<dbReference type="Proteomes" id="UP001524502">
    <property type="component" value="Unassembled WGS sequence"/>
</dbReference>
<protein>
    <submittedName>
        <fullName evidence="4">TetR/AcrR family transcriptional regulator</fullName>
    </submittedName>
</protein>
<dbReference type="InterPro" id="IPR009057">
    <property type="entry name" value="Homeodomain-like_sf"/>
</dbReference>
<dbReference type="InterPro" id="IPR050624">
    <property type="entry name" value="HTH-type_Tx_Regulator"/>
</dbReference>
<sequence length="196" mass="22428">MTDRRVQKTKKAIREAYLSLILEKETPKITITEIAQRADIDRKTFYLHYDSIEDIIHEFGRQETEALILHLEQNDFFDDTADMAALFRALNALIEANLELYQHIARTPSYAFLWGQIKDILKVSLTETMGERLDIPRAQLEICAEFYASGTISTYLAWLRGDLPMSDDQLAEIVGDIAYYGLHKLISPPKAEGDEG</sequence>
<dbReference type="InterPro" id="IPR001647">
    <property type="entry name" value="HTH_TetR"/>
</dbReference>
<dbReference type="RefSeq" id="WP_256132922.1">
    <property type="nucleotide sequence ID" value="NZ_JANFXK010000016.1"/>
</dbReference>
<dbReference type="PROSITE" id="PS50977">
    <property type="entry name" value="HTH_TETR_2"/>
    <property type="match status" value="1"/>
</dbReference>
<keyword evidence="5" id="KW-1185">Reference proteome</keyword>